<evidence type="ECO:0000259" key="1">
    <source>
        <dbReference type="SMART" id="SM00635"/>
    </source>
</evidence>
<proteinExistence type="predicted"/>
<accession>A0AAX0B8H3</accession>
<reference evidence="2" key="1">
    <citation type="submission" date="2020-05" db="EMBL/GenBank/DDBJ databases">
        <authorList>
            <person name="Brown S."/>
            <person name="Huntemann M."/>
            <person name="Clum A."/>
            <person name="Spunde A."/>
            <person name="Palaniappan K."/>
            <person name="Ritter S."/>
            <person name="Mikhailova N."/>
            <person name="Chen I.-M."/>
            <person name="Stamatis D."/>
            <person name="Reddy T."/>
            <person name="O'Malley R."/>
            <person name="Daum C."/>
            <person name="Shapiro N."/>
            <person name="Ivanova N."/>
            <person name="Kyrpides N."/>
            <person name="Woyke T."/>
        </authorList>
    </citation>
    <scope>NUCLEOTIDE SEQUENCE</scope>
    <source>
        <strain evidence="2">DJ080</strain>
    </source>
</reference>
<dbReference type="AlphaFoldDB" id="A0AAX0B8H3"/>
<dbReference type="Gene3D" id="2.60.40.1080">
    <property type="match status" value="1"/>
</dbReference>
<evidence type="ECO:0000313" key="3">
    <source>
        <dbReference type="Proteomes" id="UP001193748"/>
    </source>
</evidence>
<evidence type="ECO:0000313" key="2">
    <source>
        <dbReference type="EMBL" id="NRT91513.1"/>
    </source>
</evidence>
<feature type="domain" description="BIG2" evidence="1">
    <location>
        <begin position="176"/>
        <end position="255"/>
    </location>
</feature>
<gene>
    <name evidence="2" type="ORF">B0H41_005192</name>
</gene>
<dbReference type="SUPFAM" id="SSF49373">
    <property type="entry name" value="Invasin/intimin cell-adhesion fragments"/>
    <property type="match status" value="1"/>
</dbReference>
<dbReference type="EMBL" id="JABSWW010000001">
    <property type="protein sequence ID" value="NRT91513.1"/>
    <property type="molecule type" value="Genomic_DNA"/>
</dbReference>
<name>A0AAX0B8H3_CLOBE</name>
<dbReference type="InterPro" id="IPR003343">
    <property type="entry name" value="Big_2"/>
</dbReference>
<comment type="caution">
    <text evidence="2">The sequence shown here is derived from an EMBL/GenBank/DDBJ whole genome shotgun (WGS) entry which is preliminary data.</text>
</comment>
<dbReference type="InterPro" id="IPR008964">
    <property type="entry name" value="Invasin/intimin_cell_adhesion"/>
</dbReference>
<organism evidence="2 3">
    <name type="scientific">Clostridium beijerinckii</name>
    <name type="common">Clostridium MP</name>
    <dbReference type="NCBI Taxonomy" id="1520"/>
    <lineage>
        <taxon>Bacteria</taxon>
        <taxon>Bacillati</taxon>
        <taxon>Bacillota</taxon>
        <taxon>Clostridia</taxon>
        <taxon>Eubacteriales</taxon>
        <taxon>Clostridiaceae</taxon>
        <taxon>Clostridium</taxon>
    </lineage>
</organism>
<dbReference type="Pfam" id="PF02368">
    <property type="entry name" value="Big_2"/>
    <property type="match status" value="1"/>
</dbReference>
<dbReference type="SMART" id="SM00635">
    <property type="entry name" value="BID_2"/>
    <property type="match status" value="1"/>
</dbReference>
<reference evidence="2" key="2">
    <citation type="journal article" date="2022" name="Nat. Biotechnol.">
        <title>Carbon-negative production of acetone and isopropanol by gas fermentation at industrial pilot scale.</title>
        <authorList>
            <person name="Liew F.E."/>
            <person name="Nogle R."/>
            <person name="Abdalla T."/>
            <person name="Rasor B.J."/>
            <person name="Canter C."/>
            <person name="Jensen R.O."/>
            <person name="Wang L."/>
            <person name="Strutz J."/>
            <person name="Chirania P."/>
            <person name="De Tissera S."/>
            <person name="Mueller A.P."/>
            <person name="Ruan Z."/>
            <person name="Gao A."/>
            <person name="Tran L."/>
            <person name="Engle N.L."/>
            <person name="Bromley J.C."/>
            <person name="Daniell J."/>
            <person name="Conrado R."/>
            <person name="Tschaplinski T.J."/>
            <person name="Giannone R.J."/>
            <person name="Hettich R.L."/>
            <person name="Karim A.S."/>
            <person name="Simpson S.D."/>
            <person name="Brown S.D."/>
            <person name="Leang C."/>
            <person name="Jewett M.C."/>
            <person name="Kopke M."/>
        </authorList>
    </citation>
    <scope>NUCLEOTIDE SEQUENCE</scope>
    <source>
        <strain evidence="2">DJ080</strain>
    </source>
</reference>
<sequence>MSRKDIFYQHLIAFQGIDGKINDNDCRFLVTENDDSKENEFDLKNIITDKSLKQGDYITIDSIIYMVIDTQKVIDSSYIKGTFREALKITLESTLQDIHAVVDKVKGVYTQGQQLVEVHDQYNFIIPKSSCSYTSATPQNNLIIYSGGSYDAISIDDSKEGILIITGRFNSVYNPHVYTISLNSNSQSMQESATYQLAATATDNGTIVATPMLVWSSSDSSIASVDDVGKVTALLAGNCTIKCSFMNVSASCSFNITVKASLPVVSYSGIWSNTTTLKFASSSTYIATQTTNGIDTSSNINLLYSFDSIGSDLLSQGKISITKKTNASYTIKNVNVNTVTDIHVTFVDSTTGTKVLDNQLINLRGIQ</sequence>
<dbReference type="RefSeq" id="WP_173711998.1">
    <property type="nucleotide sequence ID" value="NZ_CP107022.1"/>
</dbReference>
<dbReference type="Proteomes" id="UP001193748">
    <property type="component" value="Unassembled WGS sequence"/>
</dbReference>
<protein>
    <recommendedName>
        <fullName evidence="1">BIG2 domain-containing protein</fullName>
    </recommendedName>
</protein>